<keyword evidence="1" id="KW-1133">Transmembrane helix</keyword>
<comment type="caution">
    <text evidence="2">The sequence shown here is derived from an EMBL/GenBank/DDBJ whole genome shotgun (WGS) entry which is preliminary data.</text>
</comment>
<gene>
    <name evidence="2" type="ORF">FFL34_08510</name>
</gene>
<evidence type="ECO:0000256" key="1">
    <source>
        <dbReference type="SAM" id="Phobius"/>
    </source>
</evidence>
<feature type="transmembrane region" description="Helical" evidence="1">
    <location>
        <begin position="60"/>
        <end position="81"/>
    </location>
</feature>
<sequence>MKSKLGGFSTILFLIGLVSYIAIFLGNDNFLLVGGVIISAIGFILALFAEKGVYKKIGLIGNGIILFIAFVIPFIVTNFLWNRP</sequence>
<dbReference type="RefSeq" id="WP_138603072.1">
    <property type="nucleotide sequence ID" value="NZ_VCIA01000001.1"/>
</dbReference>
<keyword evidence="1" id="KW-0812">Transmembrane</keyword>
<name>A0A5S3QJR3_9BACI</name>
<accession>A0A5S3QJR3</accession>
<keyword evidence="1" id="KW-0472">Membrane</keyword>
<reference evidence="2 3" key="1">
    <citation type="submission" date="2019-05" db="EMBL/GenBank/DDBJ databases">
        <title>Genomic analysis of Lentibacillus sp. NKC220-2.</title>
        <authorList>
            <person name="Oh Y.J."/>
        </authorList>
    </citation>
    <scope>NUCLEOTIDE SEQUENCE [LARGE SCALE GENOMIC DNA]</scope>
    <source>
        <strain evidence="2 3">NKC220-2</strain>
    </source>
</reference>
<organism evidence="2 3">
    <name type="scientific">Lentibacillus cibarius</name>
    <dbReference type="NCBI Taxonomy" id="2583219"/>
    <lineage>
        <taxon>Bacteria</taxon>
        <taxon>Bacillati</taxon>
        <taxon>Bacillota</taxon>
        <taxon>Bacilli</taxon>
        <taxon>Bacillales</taxon>
        <taxon>Bacillaceae</taxon>
        <taxon>Lentibacillus</taxon>
    </lineage>
</organism>
<dbReference type="Proteomes" id="UP000306980">
    <property type="component" value="Unassembled WGS sequence"/>
</dbReference>
<dbReference type="EMBL" id="VCIA01000001">
    <property type="protein sequence ID" value="TMN22164.1"/>
    <property type="molecule type" value="Genomic_DNA"/>
</dbReference>
<dbReference type="AlphaFoldDB" id="A0A5S3QJR3"/>
<evidence type="ECO:0000313" key="2">
    <source>
        <dbReference type="EMBL" id="TMN22164.1"/>
    </source>
</evidence>
<proteinExistence type="predicted"/>
<dbReference type="OrthoDB" id="2913376at2"/>
<feature type="transmembrane region" description="Helical" evidence="1">
    <location>
        <begin position="5"/>
        <end position="24"/>
    </location>
</feature>
<evidence type="ECO:0000313" key="3">
    <source>
        <dbReference type="Proteomes" id="UP000306980"/>
    </source>
</evidence>
<protein>
    <submittedName>
        <fullName evidence="2">Uncharacterized protein</fullName>
    </submittedName>
</protein>
<feature type="transmembrane region" description="Helical" evidence="1">
    <location>
        <begin position="30"/>
        <end position="48"/>
    </location>
</feature>